<sequence>MGRSLLKMSNEEIYESSLRFIFKQLDIHVEVNKEANKRSKTKGYKNNNTSKEETKLKVLD</sequence>
<dbReference type="OrthoDB" id="1943089at2"/>
<proteinExistence type="predicted"/>
<dbReference type="EMBL" id="CYZV01000008">
    <property type="protein sequence ID" value="CUN86736.1"/>
    <property type="molecule type" value="Genomic_DNA"/>
</dbReference>
<evidence type="ECO:0000313" key="2">
    <source>
        <dbReference type="EMBL" id="CUN86736.1"/>
    </source>
</evidence>
<gene>
    <name evidence="2" type="ORF">ERS852470_00896</name>
</gene>
<organism evidence="2 3">
    <name type="scientific">Clostridium disporicum</name>
    <dbReference type="NCBI Taxonomy" id="84024"/>
    <lineage>
        <taxon>Bacteria</taxon>
        <taxon>Bacillati</taxon>
        <taxon>Bacillota</taxon>
        <taxon>Clostridia</taxon>
        <taxon>Eubacteriales</taxon>
        <taxon>Clostridiaceae</taxon>
        <taxon>Clostridium</taxon>
    </lineage>
</organism>
<dbReference type="Proteomes" id="UP000095558">
    <property type="component" value="Unassembled WGS sequence"/>
</dbReference>
<evidence type="ECO:0000313" key="3">
    <source>
        <dbReference type="Proteomes" id="UP000095558"/>
    </source>
</evidence>
<evidence type="ECO:0000256" key="1">
    <source>
        <dbReference type="SAM" id="MobiDB-lite"/>
    </source>
</evidence>
<feature type="compositionally biased region" description="Basic and acidic residues" evidence="1">
    <location>
        <begin position="50"/>
        <end position="60"/>
    </location>
</feature>
<reference evidence="2 3" key="1">
    <citation type="submission" date="2015-09" db="EMBL/GenBank/DDBJ databases">
        <authorList>
            <consortium name="Pathogen Informatics"/>
        </authorList>
    </citation>
    <scope>NUCLEOTIDE SEQUENCE [LARGE SCALE GENOMIC DNA]</scope>
    <source>
        <strain evidence="2 3">2789STDY5834855</strain>
    </source>
</reference>
<protein>
    <submittedName>
        <fullName evidence="2">Uncharacterized protein</fullName>
    </submittedName>
</protein>
<name>A0A174AGX2_9CLOT</name>
<feature type="region of interest" description="Disordered" evidence="1">
    <location>
        <begin position="35"/>
        <end position="60"/>
    </location>
</feature>
<accession>A0A174AGX2</accession>
<dbReference type="AlphaFoldDB" id="A0A174AGX2"/>